<comment type="caution">
    <text evidence="7">The sequence shown here is derived from an EMBL/GenBank/DDBJ whole genome shotgun (WGS) entry which is preliminary data.</text>
</comment>
<dbReference type="PANTHER" id="PTHR30537:SF5">
    <property type="entry name" value="HTH-TYPE TRANSCRIPTIONAL ACTIVATOR TTDR-RELATED"/>
    <property type="match status" value="1"/>
</dbReference>
<dbReference type="FunFam" id="1.10.10.10:FF:000001">
    <property type="entry name" value="LysR family transcriptional regulator"/>
    <property type="match status" value="1"/>
</dbReference>
<keyword evidence="3" id="KW-0238">DNA-binding</keyword>
<accession>A0A150R5F3</accession>
<dbReference type="InterPro" id="IPR000847">
    <property type="entry name" value="LysR_HTH_N"/>
</dbReference>
<dbReference type="InterPro" id="IPR036390">
    <property type="entry name" value="WH_DNA-bd_sf"/>
</dbReference>
<dbReference type="Pfam" id="PF03466">
    <property type="entry name" value="LysR_substrate"/>
    <property type="match status" value="1"/>
</dbReference>
<dbReference type="PROSITE" id="PS50931">
    <property type="entry name" value="HTH_LYSR"/>
    <property type="match status" value="1"/>
</dbReference>
<comment type="similarity">
    <text evidence="1">Belongs to the LysR transcriptional regulatory family.</text>
</comment>
<evidence type="ECO:0000256" key="3">
    <source>
        <dbReference type="ARBA" id="ARBA00023125"/>
    </source>
</evidence>
<gene>
    <name evidence="7" type="ORF">BE17_27900</name>
</gene>
<dbReference type="Gene3D" id="3.40.190.290">
    <property type="match status" value="1"/>
</dbReference>
<evidence type="ECO:0000256" key="2">
    <source>
        <dbReference type="ARBA" id="ARBA00023015"/>
    </source>
</evidence>
<proteinExistence type="inferred from homology"/>
<dbReference type="EMBL" id="JEMB01003114">
    <property type="protein sequence ID" value="KYF75497.1"/>
    <property type="molecule type" value="Genomic_DNA"/>
</dbReference>
<dbReference type="GO" id="GO:0003700">
    <property type="term" value="F:DNA-binding transcription factor activity"/>
    <property type="evidence" value="ECO:0007669"/>
    <property type="project" value="InterPro"/>
</dbReference>
<dbReference type="CDD" id="cd08422">
    <property type="entry name" value="PBP2_CrgA_like"/>
    <property type="match status" value="1"/>
</dbReference>
<dbReference type="FunFam" id="3.40.190.290:FF:000001">
    <property type="entry name" value="Transcriptional regulator, LysR family"/>
    <property type="match status" value="1"/>
</dbReference>
<feature type="domain" description="HTH lysR-type" evidence="6">
    <location>
        <begin position="7"/>
        <end position="64"/>
    </location>
</feature>
<protein>
    <recommendedName>
        <fullName evidence="6">HTH lysR-type domain-containing protein</fullName>
    </recommendedName>
</protein>
<dbReference type="PANTHER" id="PTHR30537">
    <property type="entry name" value="HTH-TYPE TRANSCRIPTIONAL REGULATOR"/>
    <property type="match status" value="1"/>
</dbReference>
<evidence type="ECO:0000313" key="7">
    <source>
        <dbReference type="EMBL" id="KYF75497.1"/>
    </source>
</evidence>
<dbReference type="GO" id="GO:0006351">
    <property type="term" value="P:DNA-templated transcription"/>
    <property type="evidence" value="ECO:0007669"/>
    <property type="project" value="TreeGrafter"/>
</dbReference>
<dbReference type="SUPFAM" id="SSF46785">
    <property type="entry name" value="Winged helix' DNA-binding domain"/>
    <property type="match status" value="1"/>
</dbReference>
<dbReference type="GO" id="GO:0043565">
    <property type="term" value="F:sequence-specific DNA binding"/>
    <property type="evidence" value="ECO:0007669"/>
    <property type="project" value="TreeGrafter"/>
</dbReference>
<dbReference type="Pfam" id="PF00126">
    <property type="entry name" value="HTH_1"/>
    <property type="match status" value="1"/>
</dbReference>
<dbReference type="Gene3D" id="1.10.10.10">
    <property type="entry name" value="Winged helix-like DNA-binding domain superfamily/Winged helix DNA-binding domain"/>
    <property type="match status" value="1"/>
</dbReference>
<evidence type="ECO:0000256" key="5">
    <source>
        <dbReference type="SAM" id="MobiDB-lite"/>
    </source>
</evidence>
<evidence type="ECO:0000256" key="4">
    <source>
        <dbReference type="ARBA" id="ARBA00023163"/>
    </source>
</evidence>
<dbReference type="InterPro" id="IPR005119">
    <property type="entry name" value="LysR_subst-bd"/>
</dbReference>
<keyword evidence="4" id="KW-0804">Transcription</keyword>
<feature type="region of interest" description="Disordered" evidence="5">
    <location>
        <begin position="300"/>
        <end position="322"/>
    </location>
</feature>
<dbReference type="SUPFAM" id="SSF53850">
    <property type="entry name" value="Periplasmic binding protein-like II"/>
    <property type="match status" value="1"/>
</dbReference>
<dbReference type="InterPro" id="IPR036388">
    <property type="entry name" value="WH-like_DNA-bd_sf"/>
</dbReference>
<reference evidence="7 8" key="1">
    <citation type="submission" date="2014-02" db="EMBL/GenBank/DDBJ databases">
        <title>The small core and large imbalanced accessory genome model reveals a collaborative survival strategy of Sorangium cellulosum strains in nature.</title>
        <authorList>
            <person name="Han K."/>
            <person name="Peng R."/>
            <person name="Blom J."/>
            <person name="Li Y.-Z."/>
        </authorList>
    </citation>
    <scope>NUCLEOTIDE SEQUENCE [LARGE SCALE GENOMIC DNA]</scope>
    <source>
        <strain evidence="7 8">So0011-07</strain>
    </source>
</reference>
<evidence type="ECO:0000259" key="6">
    <source>
        <dbReference type="PROSITE" id="PS50931"/>
    </source>
</evidence>
<sequence>MLTTSLDDLLSMAIFARVVERKSFTGAASVLGLSKSVVSARLAALEERLGVRLLHRSTRRLTLTEDGVRLYESCERILTATEEAAAAMHGVSRVPEGLLRVSAPVSFGILKIAPLLGEFAERCPQVRLDLSLSDSLVDVVSGGFDVVVRFARQLDEARVARKIGSYRRMVYASPGYLARQGTPQAPDDLARHNCILLSGQSVEWVFESGSETLTVPVSGNLVVDNVVVLRQALVDGLGLAMLPHFVVAADLAAGRLQRVLEGHVGQEISIFAVFPHHRHQPAKVRAFVELLVERLRSEPGAAAAPGLARRSEPRPGGARRSR</sequence>
<dbReference type="Proteomes" id="UP000075635">
    <property type="component" value="Unassembled WGS sequence"/>
</dbReference>
<keyword evidence="2" id="KW-0805">Transcription regulation</keyword>
<organism evidence="7 8">
    <name type="scientific">Sorangium cellulosum</name>
    <name type="common">Polyangium cellulosum</name>
    <dbReference type="NCBI Taxonomy" id="56"/>
    <lineage>
        <taxon>Bacteria</taxon>
        <taxon>Pseudomonadati</taxon>
        <taxon>Myxococcota</taxon>
        <taxon>Polyangia</taxon>
        <taxon>Polyangiales</taxon>
        <taxon>Polyangiaceae</taxon>
        <taxon>Sorangium</taxon>
    </lineage>
</organism>
<name>A0A150R5F3_SORCE</name>
<evidence type="ECO:0000256" key="1">
    <source>
        <dbReference type="ARBA" id="ARBA00009437"/>
    </source>
</evidence>
<evidence type="ECO:0000313" key="8">
    <source>
        <dbReference type="Proteomes" id="UP000075635"/>
    </source>
</evidence>
<dbReference type="AlphaFoldDB" id="A0A150R5F3"/>
<dbReference type="InterPro" id="IPR058163">
    <property type="entry name" value="LysR-type_TF_proteobact-type"/>
</dbReference>